<evidence type="ECO:0000259" key="1">
    <source>
        <dbReference type="Pfam" id="PF05670"/>
    </source>
</evidence>
<proteinExistence type="predicted"/>
<comment type="caution">
    <text evidence="2">The sequence shown here is derived from an EMBL/GenBank/DDBJ whole genome shotgun (WGS) entry which is preliminary data.</text>
</comment>
<dbReference type="Pfam" id="PF05670">
    <property type="entry name" value="NFACT-R_1"/>
    <property type="match status" value="1"/>
</dbReference>
<evidence type="ECO:0000313" key="3">
    <source>
        <dbReference type="Proteomes" id="UP001157974"/>
    </source>
</evidence>
<feature type="domain" description="NFACT RNA-binding" evidence="1">
    <location>
        <begin position="510"/>
        <end position="607"/>
    </location>
</feature>
<dbReference type="Pfam" id="PF05833">
    <property type="entry name" value="NFACT_N"/>
    <property type="match status" value="1"/>
</dbReference>
<dbReference type="GO" id="GO:1990112">
    <property type="term" value="C:RQC complex"/>
    <property type="evidence" value="ECO:0007669"/>
    <property type="project" value="TreeGrafter"/>
</dbReference>
<dbReference type="Proteomes" id="UP001157974">
    <property type="component" value="Unassembled WGS sequence"/>
</dbReference>
<reference evidence="2 3" key="1">
    <citation type="journal article" date="2023" name="Nat. Commun.">
        <title>Origin of minicircular mitochondrial genomes in red algae.</title>
        <authorList>
            <person name="Lee Y."/>
            <person name="Cho C.H."/>
            <person name="Lee Y.M."/>
            <person name="Park S.I."/>
            <person name="Yang J.H."/>
            <person name="West J.A."/>
            <person name="Bhattacharya D."/>
            <person name="Yoon H.S."/>
        </authorList>
    </citation>
    <scope>NUCLEOTIDE SEQUENCE [LARGE SCALE GENOMIC DNA]</scope>
    <source>
        <strain evidence="2 3">CCMP1338</strain>
        <tissue evidence="2">Whole cell</tissue>
    </source>
</reference>
<dbReference type="GO" id="GO:0043023">
    <property type="term" value="F:ribosomal large subunit binding"/>
    <property type="evidence" value="ECO:0007669"/>
    <property type="project" value="TreeGrafter"/>
</dbReference>
<dbReference type="EMBL" id="JAMWBK010000005">
    <property type="protein sequence ID" value="KAJ8904842.1"/>
    <property type="molecule type" value="Genomic_DNA"/>
</dbReference>
<gene>
    <name evidence="2" type="ORF">NDN08_001356</name>
</gene>
<keyword evidence="3" id="KW-1185">Reference proteome</keyword>
<dbReference type="AlphaFoldDB" id="A0AAV8UUQ2"/>
<accession>A0AAV8UUQ2</accession>
<name>A0AAV8UUQ2_9RHOD</name>
<dbReference type="InterPro" id="IPR008532">
    <property type="entry name" value="NFACT_RNA-bd"/>
</dbReference>
<dbReference type="GO" id="GO:0072344">
    <property type="term" value="P:rescue of stalled ribosome"/>
    <property type="evidence" value="ECO:0007669"/>
    <property type="project" value="TreeGrafter"/>
</dbReference>
<organism evidence="2 3">
    <name type="scientific">Rhodosorus marinus</name>
    <dbReference type="NCBI Taxonomy" id="101924"/>
    <lineage>
        <taxon>Eukaryota</taxon>
        <taxon>Rhodophyta</taxon>
        <taxon>Stylonematophyceae</taxon>
        <taxon>Stylonematales</taxon>
        <taxon>Stylonemataceae</taxon>
        <taxon>Rhodosorus</taxon>
    </lineage>
</organism>
<dbReference type="GO" id="GO:0000049">
    <property type="term" value="F:tRNA binding"/>
    <property type="evidence" value="ECO:0007669"/>
    <property type="project" value="TreeGrafter"/>
</dbReference>
<dbReference type="InterPro" id="IPR051608">
    <property type="entry name" value="RQC_Subunit_NEMF"/>
</dbReference>
<evidence type="ECO:0000313" key="2">
    <source>
        <dbReference type="EMBL" id="KAJ8904842.1"/>
    </source>
</evidence>
<sequence length="636" mass="69970">MAIGFLVCLNPFVRGSDVRGGIVGRYRTGMKLSVAKTSIDATLLAAMTCDVRQELIPSRVEAVSQRESTKVALCLRTETGRTWLDLSWRLGTGRVCKTSNVPPRGRKEEEKNFSLGGIMRSSLVGLAMVDCRLATALERTVRLDFAERIGSEPVFSVFVELLGPGRNNLILAEVPSMEIKGCGRQVSGRKAIRSLQTGDTYSLPSPPASRLPTTSEELSDFCDQITSLRGETLSRALVRSYRGISPSVVENILGASQTSGSVLVETLSKRELEPCYTLFKRWIRAMADDNCEDFSPTLDEEDRVDVLNFRGGESSNTACELVDVFCTEEESSSEVAQLKSSCSAKLSGLMKRWKAKADLFQSQSEGLDESERLREEADMIMAAAHTWQEGSETVEYEELDGSVKSFKIPPGESAIGVARTKHKKAQKKKRAIDKVKPLLAEATQKVEYYETILFELENLGVEDMELLKELKQDIETLVATEKGIVKKKQKNSNAPLNKQKQATSHAMKQVYSFSAEDGSAVVYVGRNTRQNDLVTFQIAKKDDLWFHASGVPGSHVLLQAGPGDTVGKDEIQLAADLAAYFSRGRKESSQSVIYTRAKNVRRAGAPGLVIYENEKFIFGKPDTVVALVDSEKQAAG</sequence>
<dbReference type="Gene3D" id="2.30.310.10">
    <property type="entry name" value="ibrinogen binding protein from staphylococcus aureus domain"/>
    <property type="match status" value="1"/>
</dbReference>
<dbReference type="PANTHER" id="PTHR15239:SF6">
    <property type="entry name" value="RIBOSOME QUALITY CONTROL COMPLEX SUBUNIT NEMF"/>
    <property type="match status" value="1"/>
</dbReference>
<protein>
    <recommendedName>
        <fullName evidence="1">NFACT RNA-binding domain-containing protein</fullName>
    </recommendedName>
</protein>
<dbReference type="PANTHER" id="PTHR15239">
    <property type="entry name" value="NUCLEAR EXPORT MEDIATOR FACTOR NEMF"/>
    <property type="match status" value="1"/>
</dbReference>